<dbReference type="Proteomes" id="UP000176050">
    <property type="component" value="Chromosome"/>
</dbReference>
<evidence type="ECO:0008006" key="4">
    <source>
        <dbReference type="Google" id="ProtNLM"/>
    </source>
</evidence>
<proteinExistence type="predicted"/>
<accession>A0A1D8P616</accession>
<reference evidence="2 3" key="1">
    <citation type="submission" date="2016-10" db="EMBL/GenBank/DDBJ databases">
        <title>Lutibacter sp. LPB0138, isolated from marine gastropod.</title>
        <authorList>
            <person name="Kim E."/>
            <person name="Yi H."/>
        </authorList>
    </citation>
    <scope>NUCLEOTIDE SEQUENCE [LARGE SCALE GENOMIC DNA]</scope>
    <source>
        <strain evidence="2 3">LPB0138</strain>
    </source>
</reference>
<feature type="transmembrane region" description="Helical" evidence="1">
    <location>
        <begin position="71"/>
        <end position="90"/>
    </location>
</feature>
<dbReference type="KEGG" id="lul:LPB138_04435"/>
<keyword evidence="1" id="KW-0472">Membrane</keyword>
<keyword evidence="1" id="KW-1133">Transmembrane helix</keyword>
<sequence length="96" mass="11451">MMFGKAFKTRSYYVFDYKPRYYDERKERIEDLKKKYNGESLDHEISNIKLTKNNLKTDWVKNKKSAPNRATNIRLAVIITILVGIVAYIFELHKAF</sequence>
<dbReference type="OrthoDB" id="1446203at2"/>
<keyword evidence="3" id="KW-1185">Reference proteome</keyword>
<gene>
    <name evidence="2" type="ORF">LPB138_04435</name>
</gene>
<name>A0A1D8P616_9FLAO</name>
<evidence type="ECO:0000313" key="3">
    <source>
        <dbReference type="Proteomes" id="UP000176050"/>
    </source>
</evidence>
<dbReference type="EMBL" id="CP017478">
    <property type="protein sequence ID" value="AOW19977.1"/>
    <property type="molecule type" value="Genomic_DNA"/>
</dbReference>
<evidence type="ECO:0000256" key="1">
    <source>
        <dbReference type="SAM" id="Phobius"/>
    </source>
</evidence>
<keyword evidence="1" id="KW-0812">Transmembrane</keyword>
<dbReference type="STRING" id="1850246.LPB138_04435"/>
<evidence type="ECO:0000313" key="2">
    <source>
        <dbReference type="EMBL" id="AOW19977.1"/>
    </source>
</evidence>
<organism evidence="2 3">
    <name type="scientific">Urechidicola croceus</name>
    <dbReference type="NCBI Taxonomy" id="1850246"/>
    <lineage>
        <taxon>Bacteria</taxon>
        <taxon>Pseudomonadati</taxon>
        <taxon>Bacteroidota</taxon>
        <taxon>Flavobacteriia</taxon>
        <taxon>Flavobacteriales</taxon>
        <taxon>Flavobacteriaceae</taxon>
        <taxon>Urechidicola</taxon>
    </lineage>
</organism>
<protein>
    <recommendedName>
        <fullName evidence="4">Riboflavin synthase subunit beta</fullName>
    </recommendedName>
</protein>
<dbReference type="RefSeq" id="WP_070236116.1">
    <property type="nucleotide sequence ID" value="NZ_CP017478.1"/>
</dbReference>
<dbReference type="AlphaFoldDB" id="A0A1D8P616"/>